<dbReference type="RefSeq" id="WP_216126286.1">
    <property type="nucleotide sequence ID" value="NZ_CP086239.1"/>
</dbReference>
<proteinExistence type="predicted"/>
<evidence type="ECO:0000313" key="2">
    <source>
        <dbReference type="Proteomes" id="UP001164733"/>
    </source>
</evidence>
<dbReference type="EMBL" id="CP086239">
    <property type="protein sequence ID" value="WAG62462.1"/>
    <property type="molecule type" value="Genomic_DNA"/>
</dbReference>
<accession>A0AA47ELM2</accession>
<gene>
    <name evidence="1" type="ORF">LL038_09590</name>
</gene>
<dbReference type="AlphaFoldDB" id="A0AA47ELM2"/>
<name>A0AA47ELM2_9CLOT</name>
<organism evidence="1 2">
    <name type="scientific">Clostridium estertheticum</name>
    <dbReference type="NCBI Taxonomy" id="238834"/>
    <lineage>
        <taxon>Bacteria</taxon>
        <taxon>Bacillati</taxon>
        <taxon>Bacillota</taxon>
        <taxon>Clostridia</taxon>
        <taxon>Eubacteriales</taxon>
        <taxon>Clostridiaceae</taxon>
        <taxon>Clostridium</taxon>
    </lineage>
</organism>
<protein>
    <submittedName>
        <fullName evidence="1">Uncharacterized protein</fullName>
    </submittedName>
</protein>
<sequence>MFNKMKQYIKKNIILSIGIVLCLGIMSTYSYTKIMPGWFSQPDTYNLVKEAFLTNKGYTNELPKHMSQQVFERTNIYNAYPVKVMDLQNNLLGGSSNIPITFTIENIKGEWYITEKEESV</sequence>
<dbReference type="Proteomes" id="UP001164733">
    <property type="component" value="Chromosome"/>
</dbReference>
<evidence type="ECO:0000313" key="1">
    <source>
        <dbReference type="EMBL" id="WAG62462.1"/>
    </source>
</evidence>
<reference evidence="1" key="1">
    <citation type="submission" date="2021-11" db="EMBL/GenBank/DDBJ databases">
        <title>Clostridia strains as spoilage organisms.</title>
        <authorList>
            <person name="Wambui J."/>
            <person name="Stevens M.J.A."/>
            <person name="Stephan R."/>
        </authorList>
    </citation>
    <scope>NUCLEOTIDE SEQUENCE</scope>
    <source>
        <strain evidence="1">CF009</strain>
    </source>
</reference>